<keyword evidence="4 7" id="KW-0808">Transferase</keyword>
<dbReference type="InterPro" id="IPR007235">
    <property type="entry name" value="Glyco_trans_28_C"/>
</dbReference>
<accession>A0A369UNN9</accession>
<dbReference type="Proteomes" id="UP000253782">
    <property type="component" value="Unassembled WGS sequence"/>
</dbReference>
<evidence type="ECO:0000313" key="7">
    <source>
        <dbReference type="EMBL" id="RDD81240.1"/>
    </source>
</evidence>
<evidence type="ECO:0000256" key="2">
    <source>
        <dbReference type="ARBA" id="ARBA00006962"/>
    </source>
</evidence>
<dbReference type="GO" id="GO:0016758">
    <property type="term" value="F:hexosyltransferase activity"/>
    <property type="evidence" value="ECO:0007669"/>
    <property type="project" value="InterPro"/>
</dbReference>
<gene>
    <name evidence="7" type="ORF">DVJ77_13040</name>
</gene>
<dbReference type="InterPro" id="IPR009695">
    <property type="entry name" value="Diacylglyc_glucosyltr_N"/>
</dbReference>
<protein>
    <submittedName>
        <fullName evidence="7">Glycosyltransferase</fullName>
    </submittedName>
</protein>
<dbReference type="Pfam" id="PF06925">
    <property type="entry name" value="MGDG_synth"/>
    <property type="match status" value="1"/>
</dbReference>
<comment type="caution">
    <text evidence="7">The sequence shown here is derived from an EMBL/GenBank/DDBJ whole genome shotgun (WGS) entry which is preliminary data.</text>
</comment>
<feature type="domain" description="Diacylglycerol glucosyltransferase N-terminal" evidence="6">
    <location>
        <begin position="17"/>
        <end position="185"/>
    </location>
</feature>
<keyword evidence="8" id="KW-1185">Reference proteome</keyword>
<dbReference type="Gene3D" id="3.40.50.2000">
    <property type="entry name" value="Glycogen Phosphorylase B"/>
    <property type="match status" value="1"/>
</dbReference>
<sequence length="376" mass="41625">MSQRKILFLSVSAGAGHVRAAEALRQTAAANLPDVQTLHLDVMAYVPAAFRKLYTDFYIKLVNSYPTLWGMLYQSTNEADPGSPSQKLRRAAERLSTRALCRAIDAFAPDAIVCTHFLPAEILMHEIRRERLKVPVWVQVTDFDLHGMWVIPRMTGFFAASDEIAFRMRANHIEAERVHTTGIPVVPAFALPQDRQACAKHFGLDPARRTIMLMGGGAGMGKLDEVAAALMRLEHDFQLIVLAGRNEAALKKLQAIASEHAGRLFPFGFTNEVERLMACSDLVITKPGGLTTSECLAMGVPMVVNAPIPGQEERNADYLLEQGAALKAVDLISLEYRVRLLLAEPERLEQMRARARSLGRPQAAQHVLDIVLKQLN</sequence>
<dbReference type="RefSeq" id="WP_114845953.1">
    <property type="nucleotide sequence ID" value="NZ_JBHSPE010000020.1"/>
</dbReference>
<name>A0A369UNN9_9GAMM</name>
<dbReference type="SUPFAM" id="SSF53756">
    <property type="entry name" value="UDP-Glycosyltransferase/glycogen phosphorylase"/>
    <property type="match status" value="1"/>
</dbReference>
<feature type="domain" description="Glycosyl transferase family 28 C-terminal" evidence="5">
    <location>
        <begin position="210"/>
        <end position="366"/>
    </location>
</feature>
<evidence type="ECO:0000256" key="4">
    <source>
        <dbReference type="ARBA" id="ARBA00022679"/>
    </source>
</evidence>
<comment type="subcellular location">
    <subcellularLocation>
        <location evidence="1">Membrane</location>
    </subcellularLocation>
</comment>
<evidence type="ECO:0000259" key="5">
    <source>
        <dbReference type="Pfam" id="PF04101"/>
    </source>
</evidence>
<evidence type="ECO:0000259" key="6">
    <source>
        <dbReference type="Pfam" id="PF06925"/>
    </source>
</evidence>
<proteinExistence type="inferred from homology"/>
<dbReference type="AlphaFoldDB" id="A0A369UNN9"/>
<organism evidence="7 8">
    <name type="scientific">Dyella tabacisoli</name>
    <dbReference type="NCBI Taxonomy" id="2282381"/>
    <lineage>
        <taxon>Bacteria</taxon>
        <taxon>Pseudomonadati</taxon>
        <taxon>Pseudomonadota</taxon>
        <taxon>Gammaproteobacteria</taxon>
        <taxon>Lysobacterales</taxon>
        <taxon>Rhodanobacteraceae</taxon>
        <taxon>Dyella</taxon>
    </lineage>
</organism>
<dbReference type="InterPro" id="IPR050519">
    <property type="entry name" value="Glycosyltransf_28_UgtP"/>
</dbReference>
<dbReference type="PANTHER" id="PTHR43025:SF3">
    <property type="entry name" value="MONOGALACTOSYLDIACYLGLYCEROL SYNTHASE 1, CHLOROPLASTIC"/>
    <property type="match status" value="1"/>
</dbReference>
<reference evidence="7 8" key="1">
    <citation type="submission" date="2018-07" db="EMBL/GenBank/DDBJ databases">
        <title>Dyella tabacisoli L4-6T, whole genome shotgun sequence.</title>
        <authorList>
            <person name="Zhou X.-K."/>
            <person name="Li W.-J."/>
            <person name="Duan Y.-Q."/>
        </authorList>
    </citation>
    <scope>NUCLEOTIDE SEQUENCE [LARGE SCALE GENOMIC DNA]</scope>
    <source>
        <strain evidence="7 8">L4-6</strain>
    </source>
</reference>
<keyword evidence="3" id="KW-0328">Glycosyltransferase</keyword>
<dbReference type="GO" id="GO:0009247">
    <property type="term" value="P:glycolipid biosynthetic process"/>
    <property type="evidence" value="ECO:0007669"/>
    <property type="project" value="InterPro"/>
</dbReference>
<dbReference type="OrthoDB" id="9810950at2"/>
<evidence type="ECO:0000313" key="8">
    <source>
        <dbReference type="Proteomes" id="UP000253782"/>
    </source>
</evidence>
<evidence type="ECO:0000256" key="3">
    <source>
        <dbReference type="ARBA" id="ARBA00022676"/>
    </source>
</evidence>
<dbReference type="Pfam" id="PF04101">
    <property type="entry name" value="Glyco_tran_28_C"/>
    <property type="match status" value="1"/>
</dbReference>
<comment type="similarity">
    <text evidence="2">Belongs to the glycosyltransferase 28 family.</text>
</comment>
<dbReference type="EMBL" id="QQAH01000011">
    <property type="protein sequence ID" value="RDD81240.1"/>
    <property type="molecule type" value="Genomic_DNA"/>
</dbReference>
<evidence type="ECO:0000256" key="1">
    <source>
        <dbReference type="ARBA" id="ARBA00004370"/>
    </source>
</evidence>
<dbReference type="PANTHER" id="PTHR43025">
    <property type="entry name" value="MONOGALACTOSYLDIACYLGLYCEROL SYNTHASE"/>
    <property type="match status" value="1"/>
</dbReference>
<dbReference type="GO" id="GO:0016020">
    <property type="term" value="C:membrane"/>
    <property type="evidence" value="ECO:0007669"/>
    <property type="project" value="UniProtKB-SubCell"/>
</dbReference>